<evidence type="ECO:0000313" key="2">
    <source>
        <dbReference type="EMBL" id="CAE6472325.1"/>
    </source>
</evidence>
<protein>
    <submittedName>
        <fullName evidence="2">Uncharacterized protein</fullName>
    </submittedName>
</protein>
<evidence type="ECO:0000313" key="3">
    <source>
        <dbReference type="Proteomes" id="UP000663861"/>
    </source>
</evidence>
<organism evidence="2 3">
    <name type="scientific">Rhizoctonia solani</name>
    <dbReference type="NCBI Taxonomy" id="456999"/>
    <lineage>
        <taxon>Eukaryota</taxon>
        <taxon>Fungi</taxon>
        <taxon>Dikarya</taxon>
        <taxon>Basidiomycota</taxon>
        <taxon>Agaricomycotina</taxon>
        <taxon>Agaricomycetes</taxon>
        <taxon>Cantharellales</taxon>
        <taxon>Ceratobasidiaceae</taxon>
        <taxon>Rhizoctonia</taxon>
    </lineage>
</organism>
<dbReference type="AlphaFoldDB" id="A0A8H3C134"/>
<proteinExistence type="predicted"/>
<feature type="transmembrane region" description="Helical" evidence="1">
    <location>
        <begin position="181"/>
        <end position="206"/>
    </location>
</feature>
<feature type="transmembrane region" description="Helical" evidence="1">
    <location>
        <begin position="80"/>
        <end position="97"/>
    </location>
</feature>
<comment type="caution">
    <text evidence="2">The sequence shown here is derived from an EMBL/GenBank/DDBJ whole genome shotgun (WGS) entry which is preliminary data.</text>
</comment>
<reference evidence="2" key="1">
    <citation type="submission" date="2021-01" db="EMBL/GenBank/DDBJ databases">
        <authorList>
            <person name="Kaushik A."/>
        </authorList>
    </citation>
    <scope>NUCLEOTIDE SEQUENCE</scope>
    <source>
        <strain evidence="2">AG4-RS23</strain>
    </source>
</reference>
<dbReference type="EMBL" id="CAJMWY010001652">
    <property type="protein sequence ID" value="CAE6472325.1"/>
    <property type="molecule type" value="Genomic_DNA"/>
</dbReference>
<keyword evidence="1" id="KW-1133">Transmembrane helix</keyword>
<keyword evidence="1" id="KW-0812">Transmembrane</keyword>
<keyword evidence="1" id="KW-0472">Membrane</keyword>
<evidence type="ECO:0000256" key="1">
    <source>
        <dbReference type="SAM" id="Phobius"/>
    </source>
</evidence>
<name>A0A8H3C134_9AGAM</name>
<sequence length="233" mass="25672">MSCPSEVEPDYCNLVLANPDISVRPCFFFSSPFGVLSGVGYRSRVDFAPVESYVQVGLNVLASTLLQSNLQLTRDAARSSYVLSLSLILASIAQWRIGGMGLFDALVGVQLATLMTVFMLFNIRYINSLGLSINISSTLFLALYTYWGFQTWTFPSCPSNSLTQFVIFGKSVSATNPGLRIFALVVFGFVGLITIFAVVLLLAWAAQVWLHGGEVKARNVRVRNNVQRERYGI</sequence>
<feature type="non-terminal residue" evidence="2">
    <location>
        <position position="1"/>
    </location>
</feature>
<gene>
    <name evidence="2" type="ORF">RDB_LOCUS84568</name>
</gene>
<dbReference type="Proteomes" id="UP000663861">
    <property type="component" value="Unassembled WGS sequence"/>
</dbReference>
<accession>A0A8H3C134</accession>
<feature type="transmembrane region" description="Helical" evidence="1">
    <location>
        <begin position="128"/>
        <end position="149"/>
    </location>
</feature>
<feature type="transmembrane region" description="Helical" evidence="1">
    <location>
        <begin position="103"/>
        <end position="121"/>
    </location>
</feature>